<evidence type="ECO:0000256" key="1">
    <source>
        <dbReference type="SAM" id="MobiDB-lite"/>
    </source>
</evidence>
<dbReference type="AlphaFoldDB" id="A0A8J8WNE1"/>
<reference evidence="2" key="1">
    <citation type="submission" date="2020-07" db="EMBL/GenBank/DDBJ databases">
        <title>The High-quality genome of the commercially important snow crab, Chionoecetes opilio.</title>
        <authorList>
            <person name="Jeong J.-H."/>
            <person name="Ryu S."/>
        </authorList>
    </citation>
    <scope>NUCLEOTIDE SEQUENCE</scope>
    <source>
        <strain evidence="2">MADBK_172401_WGS</strain>
        <tissue evidence="2">Digestive gland</tissue>
    </source>
</reference>
<accession>A0A8J8WNE1</accession>
<evidence type="ECO:0000313" key="3">
    <source>
        <dbReference type="Proteomes" id="UP000770661"/>
    </source>
</evidence>
<protein>
    <submittedName>
        <fullName evidence="2">Uncharacterized protein</fullName>
    </submittedName>
</protein>
<comment type="caution">
    <text evidence="2">The sequence shown here is derived from an EMBL/GenBank/DDBJ whole genome shotgun (WGS) entry which is preliminary data.</text>
</comment>
<sequence>MKEITNFGKSCPGLCERTSLVPWFQLSGSFPLMPEELCSQQPQEYGDHADERSYLKDQTPAQIPRPVLTASQIILFNFAKKNEARRDRDKQITAVDHDIRGN</sequence>
<dbReference type="EMBL" id="JACEEZ010026460">
    <property type="protein sequence ID" value="KAG0692636.1"/>
    <property type="molecule type" value="Genomic_DNA"/>
</dbReference>
<feature type="region of interest" description="Disordered" evidence="1">
    <location>
        <begin position="83"/>
        <end position="102"/>
    </location>
</feature>
<proteinExistence type="predicted"/>
<keyword evidence="3" id="KW-1185">Reference proteome</keyword>
<name>A0A8J8WNE1_CHIOP</name>
<gene>
    <name evidence="2" type="ORF">GWK47_003232</name>
</gene>
<organism evidence="2 3">
    <name type="scientific">Chionoecetes opilio</name>
    <name type="common">Atlantic snow crab</name>
    <name type="synonym">Cancer opilio</name>
    <dbReference type="NCBI Taxonomy" id="41210"/>
    <lineage>
        <taxon>Eukaryota</taxon>
        <taxon>Metazoa</taxon>
        <taxon>Ecdysozoa</taxon>
        <taxon>Arthropoda</taxon>
        <taxon>Crustacea</taxon>
        <taxon>Multicrustacea</taxon>
        <taxon>Malacostraca</taxon>
        <taxon>Eumalacostraca</taxon>
        <taxon>Eucarida</taxon>
        <taxon>Decapoda</taxon>
        <taxon>Pleocyemata</taxon>
        <taxon>Brachyura</taxon>
        <taxon>Eubrachyura</taxon>
        <taxon>Majoidea</taxon>
        <taxon>Majidae</taxon>
        <taxon>Chionoecetes</taxon>
    </lineage>
</organism>
<dbReference type="Proteomes" id="UP000770661">
    <property type="component" value="Unassembled WGS sequence"/>
</dbReference>
<evidence type="ECO:0000313" key="2">
    <source>
        <dbReference type="EMBL" id="KAG0692636.1"/>
    </source>
</evidence>